<reference evidence="1" key="1">
    <citation type="submission" date="2018-02" db="EMBL/GenBank/DDBJ databases">
        <title>Rhizophora mucronata_Transcriptome.</title>
        <authorList>
            <person name="Meera S.P."/>
            <person name="Sreeshan A."/>
            <person name="Augustine A."/>
        </authorList>
    </citation>
    <scope>NUCLEOTIDE SEQUENCE</scope>
    <source>
        <tissue evidence="1">Leaf</tissue>
    </source>
</reference>
<proteinExistence type="predicted"/>
<name>A0A2P2NUL9_RHIMU</name>
<evidence type="ECO:0000313" key="1">
    <source>
        <dbReference type="EMBL" id="MBX46164.1"/>
    </source>
</evidence>
<accession>A0A2P2NUL9</accession>
<protein>
    <submittedName>
        <fullName evidence="1">Uncharacterized protein</fullName>
    </submittedName>
</protein>
<dbReference type="AlphaFoldDB" id="A0A2P2NUL9"/>
<organism evidence="1">
    <name type="scientific">Rhizophora mucronata</name>
    <name type="common">Asiatic mangrove</name>
    <dbReference type="NCBI Taxonomy" id="61149"/>
    <lineage>
        <taxon>Eukaryota</taxon>
        <taxon>Viridiplantae</taxon>
        <taxon>Streptophyta</taxon>
        <taxon>Embryophyta</taxon>
        <taxon>Tracheophyta</taxon>
        <taxon>Spermatophyta</taxon>
        <taxon>Magnoliopsida</taxon>
        <taxon>eudicotyledons</taxon>
        <taxon>Gunneridae</taxon>
        <taxon>Pentapetalae</taxon>
        <taxon>rosids</taxon>
        <taxon>fabids</taxon>
        <taxon>Malpighiales</taxon>
        <taxon>Rhizophoraceae</taxon>
        <taxon>Rhizophora</taxon>
    </lineage>
</organism>
<dbReference type="EMBL" id="GGEC01065680">
    <property type="protein sequence ID" value="MBX46164.1"/>
    <property type="molecule type" value="Transcribed_RNA"/>
</dbReference>
<sequence>MIAPAKRGFKKRGYCCHLMFPTLWSKFRYREKVKMKNTT</sequence>